<organism evidence="1 2">
    <name type="scientific">Dreissena polymorpha</name>
    <name type="common">Zebra mussel</name>
    <name type="synonym">Mytilus polymorpha</name>
    <dbReference type="NCBI Taxonomy" id="45954"/>
    <lineage>
        <taxon>Eukaryota</taxon>
        <taxon>Metazoa</taxon>
        <taxon>Spiralia</taxon>
        <taxon>Lophotrochozoa</taxon>
        <taxon>Mollusca</taxon>
        <taxon>Bivalvia</taxon>
        <taxon>Autobranchia</taxon>
        <taxon>Heteroconchia</taxon>
        <taxon>Euheterodonta</taxon>
        <taxon>Imparidentia</taxon>
        <taxon>Neoheterodontei</taxon>
        <taxon>Myida</taxon>
        <taxon>Dreissenoidea</taxon>
        <taxon>Dreissenidae</taxon>
        <taxon>Dreissena</taxon>
    </lineage>
</organism>
<evidence type="ECO:0000313" key="2">
    <source>
        <dbReference type="Proteomes" id="UP000828390"/>
    </source>
</evidence>
<gene>
    <name evidence="1" type="ORF">DPMN_053625</name>
</gene>
<reference evidence="1" key="1">
    <citation type="journal article" date="2019" name="bioRxiv">
        <title>The Genome of the Zebra Mussel, Dreissena polymorpha: A Resource for Invasive Species Research.</title>
        <authorList>
            <person name="McCartney M.A."/>
            <person name="Auch B."/>
            <person name="Kono T."/>
            <person name="Mallez S."/>
            <person name="Zhang Y."/>
            <person name="Obille A."/>
            <person name="Becker A."/>
            <person name="Abrahante J.E."/>
            <person name="Garbe J."/>
            <person name="Badalamenti J.P."/>
            <person name="Herman A."/>
            <person name="Mangelson H."/>
            <person name="Liachko I."/>
            <person name="Sullivan S."/>
            <person name="Sone E.D."/>
            <person name="Koren S."/>
            <person name="Silverstein K.A.T."/>
            <person name="Beckman K.B."/>
            <person name="Gohl D.M."/>
        </authorList>
    </citation>
    <scope>NUCLEOTIDE SEQUENCE</scope>
    <source>
        <strain evidence="1">Duluth1</strain>
        <tissue evidence="1">Whole animal</tissue>
    </source>
</reference>
<dbReference type="Proteomes" id="UP000828390">
    <property type="component" value="Unassembled WGS sequence"/>
</dbReference>
<proteinExistence type="predicted"/>
<evidence type="ECO:0000313" key="1">
    <source>
        <dbReference type="EMBL" id="KAH3727683.1"/>
    </source>
</evidence>
<comment type="caution">
    <text evidence="1">The sequence shown here is derived from an EMBL/GenBank/DDBJ whole genome shotgun (WGS) entry which is preliminary data.</text>
</comment>
<dbReference type="AlphaFoldDB" id="A0A9D4CLP8"/>
<keyword evidence="2" id="KW-1185">Reference proteome</keyword>
<dbReference type="EMBL" id="JAIWYP010000012">
    <property type="protein sequence ID" value="KAH3727683.1"/>
    <property type="molecule type" value="Genomic_DNA"/>
</dbReference>
<name>A0A9D4CLP8_DREPO</name>
<accession>A0A9D4CLP8</accession>
<reference evidence="1" key="2">
    <citation type="submission" date="2020-11" db="EMBL/GenBank/DDBJ databases">
        <authorList>
            <person name="McCartney M.A."/>
            <person name="Auch B."/>
            <person name="Kono T."/>
            <person name="Mallez S."/>
            <person name="Becker A."/>
            <person name="Gohl D.M."/>
            <person name="Silverstein K.A.T."/>
            <person name="Koren S."/>
            <person name="Bechman K.B."/>
            <person name="Herman A."/>
            <person name="Abrahante J.E."/>
            <person name="Garbe J."/>
        </authorList>
    </citation>
    <scope>NUCLEOTIDE SEQUENCE</scope>
    <source>
        <strain evidence="1">Duluth1</strain>
        <tissue evidence="1">Whole animal</tissue>
    </source>
</reference>
<sequence length="66" mass="7249">MRTGPITKQEITKAINKIKSRKTPGPDKIPTEAMKASTSVLTSCLTSSNRSGTQKKFLYSGRHDIL</sequence>
<protein>
    <submittedName>
        <fullName evidence="1">Uncharacterized protein</fullName>
    </submittedName>
</protein>